<dbReference type="InterPro" id="IPR001638">
    <property type="entry name" value="Solute-binding_3/MltF_N"/>
</dbReference>
<accession>A0A1A8T8J1</accession>
<dbReference type="SMART" id="SM00062">
    <property type="entry name" value="PBPb"/>
    <property type="match status" value="1"/>
</dbReference>
<evidence type="ECO:0000313" key="4">
    <source>
        <dbReference type="EMBL" id="SBS28701.1"/>
    </source>
</evidence>
<dbReference type="Gene3D" id="3.40.190.10">
    <property type="entry name" value="Periplasmic binding protein-like II"/>
    <property type="match status" value="2"/>
</dbReference>
<feature type="domain" description="Solute-binding protein family 3/N-terminal" evidence="3">
    <location>
        <begin position="27"/>
        <end position="254"/>
    </location>
</feature>
<gene>
    <name evidence="4" type="primary">artJ_1</name>
    <name evidence="4" type="ORF">MAQ5080_01178</name>
</gene>
<evidence type="ECO:0000256" key="1">
    <source>
        <dbReference type="ARBA" id="ARBA00010333"/>
    </source>
</evidence>
<evidence type="ECO:0000313" key="5">
    <source>
        <dbReference type="Proteomes" id="UP000092627"/>
    </source>
</evidence>
<proteinExistence type="inferred from homology"/>
<keyword evidence="2" id="KW-0732">Signal</keyword>
<comment type="similarity">
    <text evidence="1">Belongs to the bacterial solute-binding protein 3 family.</text>
</comment>
<dbReference type="RefSeq" id="WP_067206841.1">
    <property type="nucleotide sequence ID" value="NZ_FLOC01000005.1"/>
</dbReference>
<dbReference type="Pfam" id="PF00497">
    <property type="entry name" value="SBP_bac_3"/>
    <property type="match status" value="1"/>
</dbReference>
<dbReference type="PANTHER" id="PTHR35936:SF35">
    <property type="entry name" value="L-CYSTINE-BINDING PROTEIN TCYJ"/>
    <property type="match status" value="1"/>
</dbReference>
<sequence length="263" mass="29675">MERLRRLIVLSVLLMLAGTSLASENKVLRVGLAEDFAPFYYQDQQGLFHGASYEILLAVTEKLGYQLKVRRYPSMQLLLAEMRQGKVDINPNLSNTPQRAEVALFTQTPHIFETQDIITRADHSINFSGHMLQLAPYRIGVNFGWTYGKAFDSADYLNKAYKADSVAQLKGLLAGEYDVAINNRQFFMETAAKLKASQAFEVVATPVYRLPVTIAIAKSYNNASVLRDQLEVEIVKFKVTDEYKDILTRYGFQSQLAEEGEAL</sequence>
<dbReference type="SUPFAM" id="SSF53850">
    <property type="entry name" value="Periplasmic binding protein-like II"/>
    <property type="match status" value="1"/>
</dbReference>
<keyword evidence="5" id="KW-1185">Reference proteome</keyword>
<name>A0A1A8T8J1_9GAMM</name>
<reference evidence="4 5" key="1">
    <citation type="submission" date="2016-06" db="EMBL/GenBank/DDBJ databases">
        <authorList>
            <person name="Kjaerup R.B."/>
            <person name="Dalgaard T.S."/>
            <person name="Juul-Madsen H.R."/>
        </authorList>
    </citation>
    <scope>NUCLEOTIDE SEQUENCE [LARGE SCALE GENOMIC DNA]</scope>
    <source>
        <strain evidence="4 5">CECT 5080</strain>
    </source>
</reference>
<evidence type="ECO:0000256" key="2">
    <source>
        <dbReference type="ARBA" id="ARBA00022729"/>
    </source>
</evidence>
<protein>
    <submittedName>
        <fullName evidence="4">Putative ABC transporter arginine-binding protein ArtJ</fullName>
    </submittedName>
</protein>
<dbReference type="EMBL" id="FLOC01000005">
    <property type="protein sequence ID" value="SBS28701.1"/>
    <property type="molecule type" value="Genomic_DNA"/>
</dbReference>
<dbReference type="STRING" id="295068.MAQ5080_01178"/>
<dbReference type="Proteomes" id="UP000092627">
    <property type="component" value="Unassembled WGS sequence"/>
</dbReference>
<dbReference type="PANTHER" id="PTHR35936">
    <property type="entry name" value="MEMBRANE-BOUND LYTIC MUREIN TRANSGLYCOSYLASE F"/>
    <property type="match status" value="1"/>
</dbReference>
<organism evidence="4 5">
    <name type="scientific">Marinomonas aquimarina</name>
    <dbReference type="NCBI Taxonomy" id="295068"/>
    <lineage>
        <taxon>Bacteria</taxon>
        <taxon>Pseudomonadati</taxon>
        <taxon>Pseudomonadota</taxon>
        <taxon>Gammaproteobacteria</taxon>
        <taxon>Oceanospirillales</taxon>
        <taxon>Oceanospirillaceae</taxon>
        <taxon>Marinomonas</taxon>
    </lineage>
</organism>
<dbReference type="AlphaFoldDB" id="A0A1A8T8J1"/>
<evidence type="ECO:0000259" key="3">
    <source>
        <dbReference type="SMART" id="SM00062"/>
    </source>
</evidence>